<dbReference type="Pfam" id="PF02020">
    <property type="entry name" value="W2"/>
    <property type="match status" value="1"/>
</dbReference>
<keyword evidence="9" id="KW-0648">Protein biosynthesis</keyword>
<feature type="compositionally biased region" description="Low complexity" evidence="14">
    <location>
        <begin position="1"/>
        <end position="16"/>
    </location>
</feature>
<dbReference type="InterPro" id="IPR051956">
    <property type="entry name" value="eIF2B_epsilon"/>
</dbReference>
<keyword evidence="4" id="KW-0963">Cytoplasm</keyword>
<dbReference type="CDD" id="cd04197">
    <property type="entry name" value="eIF-2B_epsilon_N"/>
    <property type="match status" value="1"/>
</dbReference>
<evidence type="ECO:0000256" key="2">
    <source>
        <dbReference type="ARBA" id="ARBA00007878"/>
    </source>
</evidence>
<comment type="function">
    <text evidence="10">Acts as a component of the translation initiation factor 2B (eIF2B) complex, which catalyzes the exchange of GDP for GTP on eukaryotic initiation factor 2 (eIF2) gamma subunit. Its guanine nucleotide exchange factor activity is repressed when bound to eIF2 complex phosphorylated on the alpha subunit, thereby limiting the amount of methionyl-initiator methionine tRNA available to the ribosome and consequently global translation is repressed.</text>
</comment>
<dbReference type="InterPro" id="IPR044123">
    <property type="entry name" value="W2_eIF2B_epsilon"/>
</dbReference>
<sequence length="685" mass="76361">VELTSAAAAGPRAGGANRRGGGGPGGGGGGGGARATEEEPPPPLQAVLVADSFNRRFFPISKDQPRVLLPLANVALIDYTLEFLTATGVQETFVFCCWKAAQIKEHLLKSKWCRPTSLNVVRIITSELYRSLGDVLRDVDAKALVRSDFLLVYGDVISNINITRALEEHRLRRKLEKNDNVVVAVDSATNRILLFQGSGDGVEIRYDLLDCHISICSPQVAQLFTDNFDYQTRDDFVRGLLVNEEILGNQIHMHVTTREYGARVSNLHMYSAICADVIRRWVYPLTPEANFTDSTTHSCTHSRHNIYRGPEVSLGHGSILEENVLLGSGTVIGSNCSITNSVIGPDCHIGDNVVLDQAYLWRGVRVADGAQIHQSLLCDKAEVKERVILKPRCVLTSQVVVGPDIMLPEGSVISLHPPDAEEDEDDGQFSDDSGADQEKEKVKLKGYNPAEVGVAGQGYLWKAAVMDVEEEEELRQNLWGLKINIDEESETESERSMDSEELDSRAGSPQLDDIKVFQNEVLGTLQRGKEENISCDNLVLEINSLKYAYNISLKEVMEVLSHVVLELPLQQMDTPLDPNRYCALLLPLLKTWSPVFRNYIKRAADHLEVLAAIEDFFLEHEALGTSMAKVLMAFYQLEILAEETILTWFSKKDVTDKGRQLRRNQQLQRFIQWLKEAEEESSEDD</sequence>
<keyword evidence="5" id="KW-1017">Isopeptide bond</keyword>
<name>A0A8C9QC65_SPEDA</name>
<evidence type="ECO:0000259" key="15">
    <source>
        <dbReference type="PROSITE" id="PS51363"/>
    </source>
</evidence>
<evidence type="ECO:0000256" key="10">
    <source>
        <dbReference type="ARBA" id="ARBA00043898"/>
    </source>
</evidence>
<evidence type="ECO:0000256" key="14">
    <source>
        <dbReference type="SAM" id="MobiDB-lite"/>
    </source>
</evidence>
<keyword evidence="17" id="KW-1185">Reference proteome</keyword>
<dbReference type="InterPro" id="IPR056764">
    <property type="entry name" value="LbH_EIF2B3/5"/>
</dbReference>
<feature type="compositionally biased region" description="Gly residues" evidence="14">
    <location>
        <begin position="17"/>
        <end position="33"/>
    </location>
</feature>
<feature type="compositionally biased region" description="Basic and acidic residues" evidence="14">
    <location>
        <begin position="492"/>
        <end position="504"/>
    </location>
</feature>
<dbReference type="SMART" id="SM00515">
    <property type="entry name" value="eIF5C"/>
    <property type="match status" value="1"/>
</dbReference>
<dbReference type="SUPFAM" id="SSF53448">
    <property type="entry name" value="Nucleotide-diphospho-sugar transferases"/>
    <property type="match status" value="1"/>
</dbReference>
<dbReference type="Ensembl" id="ENSSDAT00000022838.1">
    <property type="protein sequence ID" value="ENSSDAP00000019965.1"/>
    <property type="gene ID" value="ENSSDAG00000018118.1"/>
</dbReference>
<dbReference type="AlphaFoldDB" id="A0A8C9QC65"/>
<evidence type="ECO:0000313" key="17">
    <source>
        <dbReference type="Proteomes" id="UP000694422"/>
    </source>
</evidence>
<dbReference type="Gene3D" id="1.25.40.180">
    <property type="match status" value="1"/>
</dbReference>
<evidence type="ECO:0000256" key="8">
    <source>
        <dbReference type="ARBA" id="ARBA00022843"/>
    </source>
</evidence>
<evidence type="ECO:0000256" key="4">
    <source>
        <dbReference type="ARBA" id="ARBA00022490"/>
    </source>
</evidence>
<keyword evidence="3" id="KW-0488">Methylation</keyword>
<evidence type="ECO:0000256" key="13">
    <source>
        <dbReference type="ARBA" id="ARBA00046432"/>
    </source>
</evidence>
<evidence type="ECO:0000256" key="9">
    <source>
        <dbReference type="ARBA" id="ARBA00022917"/>
    </source>
</evidence>
<dbReference type="InterPro" id="IPR035543">
    <property type="entry name" value="eIF-2B_epsilon_N"/>
</dbReference>
<accession>A0A8C9QC65</accession>
<evidence type="ECO:0000256" key="3">
    <source>
        <dbReference type="ARBA" id="ARBA00022481"/>
    </source>
</evidence>
<dbReference type="CDD" id="cd05787">
    <property type="entry name" value="LbH_eIF2B_epsilon"/>
    <property type="match status" value="1"/>
</dbReference>
<dbReference type="Pfam" id="PF25084">
    <property type="entry name" value="LbH_EIF2B"/>
    <property type="match status" value="1"/>
</dbReference>
<feature type="region of interest" description="Disordered" evidence="14">
    <location>
        <begin position="411"/>
        <end position="443"/>
    </location>
</feature>
<keyword evidence="7" id="KW-0597">Phosphoprotein</keyword>
<keyword evidence="8" id="KW-0832">Ubl conjugation</keyword>
<comment type="subcellular location">
    <subcellularLocation>
        <location evidence="1">Cytoplasm</location>
        <location evidence="1">Cytosol</location>
    </subcellularLocation>
</comment>
<dbReference type="SUPFAM" id="SSF48371">
    <property type="entry name" value="ARM repeat"/>
    <property type="match status" value="1"/>
</dbReference>
<dbReference type="PANTHER" id="PTHR45887">
    <property type="entry name" value="TRANSLATION INITIATION FACTOR EIF-2B SUBUNIT EPSILON"/>
    <property type="match status" value="1"/>
</dbReference>
<feature type="region of interest" description="Disordered" evidence="14">
    <location>
        <begin position="1"/>
        <end position="40"/>
    </location>
</feature>
<evidence type="ECO:0000256" key="1">
    <source>
        <dbReference type="ARBA" id="ARBA00004514"/>
    </source>
</evidence>
<reference evidence="16" key="2">
    <citation type="submission" date="2025-09" db="UniProtKB">
        <authorList>
            <consortium name="Ensembl"/>
        </authorList>
    </citation>
    <scope>IDENTIFICATION</scope>
</reference>
<dbReference type="GO" id="GO:0005085">
    <property type="term" value="F:guanyl-nucleotide exchange factor activity"/>
    <property type="evidence" value="ECO:0007669"/>
    <property type="project" value="InterPro"/>
</dbReference>
<dbReference type="FunFam" id="3.90.550.10:FF:000100">
    <property type="entry name" value="translation initiation factor eIF-2B subunit epsilon"/>
    <property type="match status" value="1"/>
</dbReference>
<organism evidence="16 17">
    <name type="scientific">Spermophilus dauricus</name>
    <name type="common">Daurian ground squirrel</name>
    <dbReference type="NCBI Taxonomy" id="99837"/>
    <lineage>
        <taxon>Eukaryota</taxon>
        <taxon>Metazoa</taxon>
        <taxon>Chordata</taxon>
        <taxon>Craniata</taxon>
        <taxon>Vertebrata</taxon>
        <taxon>Euteleostomi</taxon>
        <taxon>Mammalia</taxon>
        <taxon>Eutheria</taxon>
        <taxon>Euarchontoglires</taxon>
        <taxon>Glires</taxon>
        <taxon>Rodentia</taxon>
        <taxon>Sciuromorpha</taxon>
        <taxon>Sciuridae</taxon>
        <taxon>Xerinae</taxon>
        <taxon>Marmotini</taxon>
        <taxon>Spermophilus</taxon>
    </lineage>
</organism>
<dbReference type="FunFam" id="1.25.40.180:FF:000022">
    <property type="entry name" value="Translation initiation factor eIF-2B epsilon subunit"/>
    <property type="match status" value="1"/>
</dbReference>
<dbReference type="PROSITE" id="PS51363">
    <property type="entry name" value="W2"/>
    <property type="match status" value="1"/>
</dbReference>
<feature type="region of interest" description="Disordered" evidence="14">
    <location>
        <begin position="488"/>
        <end position="509"/>
    </location>
</feature>
<proteinExistence type="inferred from homology"/>
<dbReference type="GO" id="GO:0005851">
    <property type="term" value="C:eukaryotic translation initiation factor 2B complex"/>
    <property type="evidence" value="ECO:0007669"/>
    <property type="project" value="TreeGrafter"/>
</dbReference>
<comment type="similarity">
    <text evidence="2">Belongs to the eIF-2B gamma/epsilon subunits family.</text>
</comment>
<keyword evidence="6" id="KW-0396">Initiation factor</keyword>
<dbReference type="InterPro" id="IPR011004">
    <property type="entry name" value="Trimer_LpxA-like_sf"/>
</dbReference>
<dbReference type="Gene3D" id="3.90.550.10">
    <property type="entry name" value="Spore Coat Polysaccharide Biosynthesis Protein SpsA, Chain A"/>
    <property type="match status" value="1"/>
</dbReference>
<evidence type="ECO:0000256" key="11">
    <source>
        <dbReference type="ARBA" id="ARBA00044144"/>
    </source>
</evidence>
<dbReference type="GO" id="GO:0003743">
    <property type="term" value="F:translation initiation factor activity"/>
    <property type="evidence" value="ECO:0007669"/>
    <property type="project" value="UniProtKB-KW"/>
</dbReference>
<evidence type="ECO:0000256" key="12">
    <source>
        <dbReference type="ARBA" id="ARBA00044345"/>
    </source>
</evidence>
<dbReference type="CDD" id="cd11558">
    <property type="entry name" value="W2_eIF2B_epsilon"/>
    <property type="match status" value="1"/>
</dbReference>
<feature type="compositionally biased region" description="Acidic residues" evidence="14">
    <location>
        <begin position="420"/>
        <end position="435"/>
    </location>
</feature>
<evidence type="ECO:0000256" key="5">
    <source>
        <dbReference type="ARBA" id="ARBA00022499"/>
    </source>
</evidence>
<dbReference type="FunFam" id="2.160.10.10:FF:000027">
    <property type="entry name" value="Translation initiation factor eIF-2B subunit epsilon"/>
    <property type="match status" value="1"/>
</dbReference>
<reference evidence="16" key="1">
    <citation type="submission" date="2025-08" db="UniProtKB">
        <authorList>
            <consortium name="Ensembl"/>
        </authorList>
    </citation>
    <scope>IDENTIFICATION</scope>
</reference>
<dbReference type="GO" id="GO:0031369">
    <property type="term" value="F:translation initiation factor binding"/>
    <property type="evidence" value="ECO:0007669"/>
    <property type="project" value="InterPro"/>
</dbReference>
<dbReference type="GO" id="GO:0005829">
    <property type="term" value="C:cytosol"/>
    <property type="evidence" value="ECO:0007669"/>
    <property type="project" value="UniProtKB-SubCell"/>
</dbReference>
<protein>
    <recommendedName>
        <fullName evidence="11">Translation initiation factor eIF2B subunit epsilon</fullName>
    </recommendedName>
    <alternativeName>
        <fullName evidence="12">eIF2B GDP-GTP exchange factor subunit epsilon</fullName>
    </alternativeName>
</protein>
<evidence type="ECO:0000256" key="6">
    <source>
        <dbReference type="ARBA" id="ARBA00022540"/>
    </source>
</evidence>
<dbReference type="PANTHER" id="PTHR45887:SF1">
    <property type="entry name" value="TRANSLATION INITIATION FACTOR EIF-2B SUBUNIT EPSILON"/>
    <property type="match status" value="1"/>
</dbReference>
<evidence type="ECO:0000256" key="7">
    <source>
        <dbReference type="ARBA" id="ARBA00022553"/>
    </source>
</evidence>
<dbReference type="FunFam" id="2.160.10.10:FF:000052">
    <property type="entry name" value="Translation initiation factor eIF-2B subunit epsilon"/>
    <property type="match status" value="1"/>
</dbReference>
<dbReference type="InterPro" id="IPR029044">
    <property type="entry name" value="Nucleotide-diphossugar_trans"/>
</dbReference>
<dbReference type="InterPro" id="IPR016024">
    <property type="entry name" value="ARM-type_fold"/>
</dbReference>
<evidence type="ECO:0000313" key="16">
    <source>
        <dbReference type="Ensembl" id="ENSSDAP00000019965.1"/>
    </source>
</evidence>
<dbReference type="InterPro" id="IPR003307">
    <property type="entry name" value="W2_domain"/>
</dbReference>
<feature type="domain" description="W2" evidence="15">
    <location>
        <begin position="507"/>
        <end position="684"/>
    </location>
</feature>
<comment type="subunit">
    <text evidence="13">Component of the translation initiation factor 2B (eIF2B) complex which is a heterodecamer of two sets of five different subunits: alpha, beta, gamma, delta and epsilon. Subunits alpha, beta and delta comprise a regulatory subcomplex and subunits epsilon and gamma comprise a catalytic subcomplex. Within the complex, the hexameric regulatory complex resides at the center, with the two heterodimeric catalytic subcomplexes bound on opposite sides.</text>
</comment>
<dbReference type="Gene3D" id="2.160.10.10">
    <property type="entry name" value="Hexapeptide repeat proteins"/>
    <property type="match status" value="1"/>
</dbReference>
<dbReference type="Proteomes" id="UP000694422">
    <property type="component" value="Unplaced"/>
</dbReference>
<dbReference type="SUPFAM" id="SSF51161">
    <property type="entry name" value="Trimeric LpxA-like enzymes"/>
    <property type="match status" value="1"/>
</dbReference>